<sequence>MASTSKMDDKLSTKRKRKTEPKKWSEREVNDILNYMRVHRNIEKPTAQIYYRKLIDESKLDATWNLVRFKVKGGWQKADAHRKSIMAGEEDGDEIDDTTLRAKLEMEVVGRESLESRSSLDMLHCEDESTTEPLFTSGIEDLSQVASMDANRRKFQEDRLWVERETLKLQQEQFLWAKEVEERKMRLEEQQFKLEERRIALEEQRREADFQLKQLELELKYFFSLKAFH</sequence>
<feature type="coiled-coil region" evidence="1">
    <location>
        <begin position="177"/>
        <end position="218"/>
    </location>
</feature>
<name>A0A0Q9WIT6_DROVI</name>
<dbReference type="SMR" id="A0A0Q9WIT6"/>
<protein>
    <submittedName>
        <fullName evidence="3">Uncharacterized protein</fullName>
    </submittedName>
</protein>
<evidence type="ECO:0000313" key="3">
    <source>
        <dbReference type="EMBL" id="KRF84419.1"/>
    </source>
</evidence>
<accession>A0A0Q9WIT6</accession>
<proteinExistence type="predicted"/>
<evidence type="ECO:0000256" key="1">
    <source>
        <dbReference type="SAM" id="Coils"/>
    </source>
</evidence>
<organism evidence="3 4">
    <name type="scientific">Drosophila virilis</name>
    <name type="common">Fruit fly</name>
    <dbReference type="NCBI Taxonomy" id="7244"/>
    <lineage>
        <taxon>Eukaryota</taxon>
        <taxon>Metazoa</taxon>
        <taxon>Ecdysozoa</taxon>
        <taxon>Arthropoda</taxon>
        <taxon>Hexapoda</taxon>
        <taxon>Insecta</taxon>
        <taxon>Pterygota</taxon>
        <taxon>Neoptera</taxon>
        <taxon>Endopterygota</taxon>
        <taxon>Diptera</taxon>
        <taxon>Brachycera</taxon>
        <taxon>Muscomorpha</taxon>
        <taxon>Ephydroidea</taxon>
        <taxon>Drosophilidae</taxon>
        <taxon>Drosophila</taxon>
    </lineage>
</organism>
<dbReference type="AlphaFoldDB" id="A0A0Q9WIT6"/>
<gene>
    <name evidence="3" type="primary">Dvir\GJ12094</name>
    <name evidence="3" type="ORF">Dvir_GJ12094</name>
</gene>
<dbReference type="EMBL" id="CH940647">
    <property type="protein sequence ID" value="KRF84419.1"/>
    <property type="molecule type" value="Genomic_DNA"/>
</dbReference>
<keyword evidence="1" id="KW-0175">Coiled coil</keyword>
<evidence type="ECO:0000313" key="4">
    <source>
        <dbReference type="Proteomes" id="UP000008792"/>
    </source>
</evidence>
<keyword evidence="4" id="KW-1185">Reference proteome</keyword>
<feature type="compositionally biased region" description="Basic and acidic residues" evidence="2">
    <location>
        <begin position="1"/>
        <end position="12"/>
    </location>
</feature>
<feature type="region of interest" description="Disordered" evidence="2">
    <location>
        <begin position="1"/>
        <end position="25"/>
    </location>
</feature>
<dbReference type="OrthoDB" id="7872047at2759"/>
<evidence type="ECO:0000256" key="2">
    <source>
        <dbReference type="SAM" id="MobiDB-lite"/>
    </source>
</evidence>
<dbReference type="Proteomes" id="UP000008792">
    <property type="component" value="Unassembled WGS sequence"/>
</dbReference>
<dbReference type="InParanoid" id="A0A0Q9WIT6"/>
<reference evidence="3 4" key="1">
    <citation type="journal article" date="2007" name="Nature">
        <title>Evolution of genes and genomes on the Drosophila phylogeny.</title>
        <authorList>
            <consortium name="Drosophila 12 Genomes Consortium"/>
            <person name="Clark A.G."/>
            <person name="Eisen M.B."/>
            <person name="Smith D.R."/>
            <person name="Bergman C.M."/>
            <person name="Oliver B."/>
            <person name="Markow T.A."/>
            <person name="Kaufman T.C."/>
            <person name="Kellis M."/>
            <person name="Gelbart W."/>
            <person name="Iyer V.N."/>
            <person name="Pollard D.A."/>
            <person name="Sackton T.B."/>
            <person name="Larracuente A.M."/>
            <person name="Singh N.D."/>
            <person name="Abad J.P."/>
            <person name="Abt D.N."/>
            <person name="Adryan B."/>
            <person name="Aguade M."/>
            <person name="Akashi H."/>
            <person name="Anderson W.W."/>
            <person name="Aquadro C.F."/>
            <person name="Ardell D.H."/>
            <person name="Arguello R."/>
            <person name="Artieri C.G."/>
            <person name="Barbash D.A."/>
            <person name="Barker D."/>
            <person name="Barsanti P."/>
            <person name="Batterham P."/>
            <person name="Batzoglou S."/>
            <person name="Begun D."/>
            <person name="Bhutkar A."/>
            <person name="Blanco E."/>
            <person name="Bosak S.A."/>
            <person name="Bradley R.K."/>
            <person name="Brand A.D."/>
            <person name="Brent M.R."/>
            <person name="Brooks A.N."/>
            <person name="Brown R.H."/>
            <person name="Butlin R.K."/>
            <person name="Caggese C."/>
            <person name="Calvi B.R."/>
            <person name="Bernardo de Carvalho A."/>
            <person name="Caspi A."/>
            <person name="Castrezana S."/>
            <person name="Celniker S.E."/>
            <person name="Chang J.L."/>
            <person name="Chapple C."/>
            <person name="Chatterji S."/>
            <person name="Chinwalla A."/>
            <person name="Civetta A."/>
            <person name="Clifton S.W."/>
            <person name="Comeron J.M."/>
            <person name="Costello J.C."/>
            <person name="Coyne J.A."/>
            <person name="Daub J."/>
            <person name="David R.G."/>
            <person name="Delcher A.L."/>
            <person name="Delehaunty K."/>
            <person name="Do C.B."/>
            <person name="Ebling H."/>
            <person name="Edwards K."/>
            <person name="Eickbush T."/>
            <person name="Evans J.D."/>
            <person name="Filipski A."/>
            <person name="Findeiss S."/>
            <person name="Freyhult E."/>
            <person name="Fulton L."/>
            <person name="Fulton R."/>
            <person name="Garcia A.C."/>
            <person name="Gardiner A."/>
            <person name="Garfield D.A."/>
            <person name="Garvin B.E."/>
            <person name="Gibson G."/>
            <person name="Gilbert D."/>
            <person name="Gnerre S."/>
            <person name="Godfrey J."/>
            <person name="Good R."/>
            <person name="Gotea V."/>
            <person name="Gravely B."/>
            <person name="Greenberg A.J."/>
            <person name="Griffiths-Jones S."/>
            <person name="Gross S."/>
            <person name="Guigo R."/>
            <person name="Gustafson E.A."/>
            <person name="Haerty W."/>
            <person name="Hahn M.W."/>
            <person name="Halligan D.L."/>
            <person name="Halpern A.L."/>
            <person name="Halter G.M."/>
            <person name="Han M.V."/>
            <person name="Heger A."/>
            <person name="Hillier L."/>
            <person name="Hinrichs A.S."/>
            <person name="Holmes I."/>
            <person name="Hoskins R.A."/>
            <person name="Hubisz M.J."/>
            <person name="Hultmark D."/>
            <person name="Huntley M.A."/>
            <person name="Jaffe D.B."/>
            <person name="Jagadeeshan S."/>
            <person name="Jeck W.R."/>
            <person name="Johnson J."/>
            <person name="Jones C.D."/>
            <person name="Jordan W.C."/>
            <person name="Karpen G.H."/>
            <person name="Kataoka E."/>
            <person name="Keightley P.D."/>
            <person name="Kheradpour P."/>
            <person name="Kirkness E.F."/>
            <person name="Koerich L.B."/>
            <person name="Kristiansen K."/>
            <person name="Kudrna D."/>
            <person name="Kulathinal R.J."/>
            <person name="Kumar S."/>
            <person name="Kwok R."/>
            <person name="Lander E."/>
            <person name="Langley C.H."/>
            <person name="Lapoint R."/>
            <person name="Lazzaro B.P."/>
            <person name="Lee S.J."/>
            <person name="Levesque L."/>
            <person name="Li R."/>
            <person name="Lin C.F."/>
            <person name="Lin M.F."/>
            <person name="Lindblad-Toh K."/>
            <person name="Llopart A."/>
            <person name="Long M."/>
            <person name="Low L."/>
            <person name="Lozovsky E."/>
            <person name="Lu J."/>
            <person name="Luo M."/>
            <person name="Machado C.A."/>
            <person name="Makalowski W."/>
            <person name="Marzo M."/>
            <person name="Matsuda M."/>
            <person name="Matzkin L."/>
            <person name="McAllister B."/>
            <person name="McBride C.S."/>
            <person name="McKernan B."/>
            <person name="McKernan K."/>
            <person name="Mendez-Lago M."/>
            <person name="Minx P."/>
            <person name="Mollenhauer M.U."/>
            <person name="Montooth K."/>
            <person name="Mount S.M."/>
            <person name="Mu X."/>
            <person name="Myers E."/>
            <person name="Negre B."/>
            <person name="Newfeld S."/>
            <person name="Nielsen R."/>
            <person name="Noor M.A."/>
            <person name="O'Grady P."/>
            <person name="Pachter L."/>
            <person name="Papaceit M."/>
            <person name="Parisi M.J."/>
            <person name="Parisi M."/>
            <person name="Parts L."/>
            <person name="Pedersen J.S."/>
            <person name="Pesole G."/>
            <person name="Phillippy A.M."/>
            <person name="Ponting C.P."/>
            <person name="Pop M."/>
            <person name="Porcelli D."/>
            <person name="Powell J.R."/>
            <person name="Prohaska S."/>
            <person name="Pruitt K."/>
            <person name="Puig M."/>
            <person name="Quesneville H."/>
            <person name="Ram K.R."/>
            <person name="Rand D."/>
            <person name="Rasmussen M.D."/>
            <person name="Reed L.K."/>
            <person name="Reenan R."/>
            <person name="Reily A."/>
            <person name="Remington K.A."/>
            <person name="Rieger T.T."/>
            <person name="Ritchie M.G."/>
            <person name="Robin C."/>
            <person name="Rogers Y.H."/>
            <person name="Rohde C."/>
            <person name="Rozas J."/>
            <person name="Rubenfield M.J."/>
            <person name="Ruiz A."/>
            <person name="Russo S."/>
            <person name="Salzberg S.L."/>
            <person name="Sanchez-Gracia A."/>
            <person name="Saranga D.J."/>
            <person name="Sato H."/>
            <person name="Schaeffer S.W."/>
            <person name="Schatz M.C."/>
            <person name="Schlenke T."/>
            <person name="Schwartz R."/>
            <person name="Segarra C."/>
            <person name="Singh R.S."/>
            <person name="Sirot L."/>
            <person name="Sirota M."/>
            <person name="Sisneros N.B."/>
            <person name="Smith C.D."/>
            <person name="Smith T.F."/>
            <person name="Spieth J."/>
            <person name="Stage D.E."/>
            <person name="Stark A."/>
            <person name="Stephan W."/>
            <person name="Strausberg R.L."/>
            <person name="Strempel S."/>
            <person name="Sturgill D."/>
            <person name="Sutton G."/>
            <person name="Sutton G.G."/>
            <person name="Tao W."/>
            <person name="Teichmann S."/>
            <person name="Tobari Y.N."/>
            <person name="Tomimura Y."/>
            <person name="Tsolas J.M."/>
            <person name="Valente V.L."/>
            <person name="Venter E."/>
            <person name="Venter J.C."/>
            <person name="Vicario S."/>
            <person name="Vieira F.G."/>
            <person name="Vilella A.J."/>
            <person name="Villasante A."/>
            <person name="Walenz B."/>
            <person name="Wang J."/>
            <person name="Wasserman M."/>
            <person name="Watts T."/>
            <person name="Wilson D."/>
            <person name="Wilson R.K."/>
            <person name="Wing R.A."/>
            <person name="Wolfner M.F."/>
            <person name="Wong A."/>
            <person name="Wong G.K."/>
            <person name="Wu C.I."/>
            <person name="Wu G."/>
            <person name="Yamamoto D."/>
            <person name="Yang H.P."/>
            <person name="Yang S.P."/>
            <person name="Yorke J.A."/>
            <person name="Yoshida K."/>
            <person name="Zdobnov E."/>
            <person name="Zhang P."/>
            <person name="Zhang Y."/>
            <person name="Zimin A.V."/>
            <person name="Baldwin J."/>
            <person name="Abdouelleil A."/>
            <person name="Abdulkadir J."/>
            <person name="Abebe A."/>
            <person name="Abera B."/>
            <person name="Abreu J."/>
            <person name="Acer S.C."/>
            <person name="Aftuck L."/>
            <person name="Alexander A."/>
            <person name="An P."/>
            <person name="Anderson E."/>
            <person name="Anderson S."/>
            <person name="Arachi H."/>
            <person name="Azer M."/>
            <person name="Bachantsang P."/>
            <person name="Barry A."/>
            <person name="Bayul T."/>
            <person name="Berlin A."/>
            <person name="Bessette D."/>
            <person name="Bloom T."/>
            <person name="Blye J."/>
            <person name="Boguslavskiy L."/>
            <person name="Bonnet C."/>
            <person name="Boukhgalter B."/>
            <person name="Bourzgui I."/>
            <person name="Brown A."/>
            <person name="Cahill P."/>
            <person name="Channer S."/>
            <person name="Cheshatsang Y."/>
            <person name="Chuda L."/>
            <person name="Citroen M."/>
            <person name="Collymore A."/>
            <person name="Cooke P."/>
            <person name="Costello M."/>
            <person name="D'Aco K."/>
            <person name="Daza R."/>
            <person name="De Haan G."/>
            <person name="DeGray S."/>
            <person name="DeMaso C."/>
            <person name="Dhargay N."/>
            <person name="Dooley K."/>
            <person name="Dooley E."/>
            <person name="Doricent M."/>
            <person name="Dorje P."/>
            <person name="Dorjee K."/>
            <person name="Dupes A."/>
            <person name="Elong R."/>
            <person name="Falk J."/>
            <person name="Farina A."/>
            <person name="Faro S."/>
            <person name="Ferguson D."/>
            <person name="Fisher S."/>
            <person name="Foley C.D."/>
            <person name="Franke A."/>
            <person name="Friedrich D."/>
            <person name="Gadbois L."/>
            <person name="Gearin G."/>
            <person name="Gearin C.R."/>
            <person name="Giannoukos G."/>
            <person name="Goode T."/>
            <person name="Graham J."/>
            <person name="Grandbois E."/>
            <person name="Grewal S."/>
            <person name="Gyaltsen K."/>
            <person name="Hafez N."/>
            <person name="Hagos B."/>
            <person name="Hall J."/>
            <person name="Henson C."/>
            <person name="Hollinger A."/>
            <person name="Honan T."/>
            <person name="Huard M.D."/>
            <person name="Hughes L."/>
            <person name="Hurhula B."/>
            <person name="Husby M.E."/>
            <person name="Kamat A."/>
            <person name="Kanga B."/>
            <person name="Kashin S."/>
            <person name="Khazanovich D."/>
            <person name="Kisner P."/>
            <person name="Lance K."/>
            <person name="Lara M."/>
            <person name="Lee W."/>
            <person name="Lennon N."/>
            <person name="Letendre F."/>
            <person name="LeVine R."/>
            <person name="Lipovsky A."/>
            <person name="Liu X."/>
            <person name="Liu J."/>
            <person name="Liu S."/>
            <person name="Lokyitsang T."/>
            <person name="Lokyitsang Y."/>
            <person name="Lubonja R."/>
            <person name="Lui A."/>
            <person name="MacDonald P."/>
            <person name="Magnisalis V."/>
            <person name="Maru K."/>
            <person name="Matthews C."/>
            <person name="McCusker W."/>
            <person name="McDonough S."/>
            <person name="Mehta T."/>
            <person name="Meldrim J."/>
            <person name="Meneus L."/>
            <person name="Mihai O."/>
            <person name="Mihalev A."/>
            <person name="Mihova T."/>
            <person name="Mittelman R."/>
            <person name="Mlenga V."/>
            <person name="Montmayeur A."/>
            <person name="Mulrain L."/>
            <person name="Navidi A."/>
            <person name="Naylor J."/>
            <person name="Negash T."/>
            <person name="Nguyen T."/>
            <person name="Nguyen N."/>
            <person name="Nicol R."/>
            <person name="Norbu C."/>
            <person name="Norbu N."/>
            <person name="Novod N."/>
            <person name="O'Neill B."/>
            <person name="Osman S."/>
            <person name="Markiewicz E."/>
            <person name="Oyono O.L."/>
            <person name="Patti C."/>
            <person name="Phunkhang P."/>
            <person name="Pierre F."/>
            <person name="Priest M."/>
            <person name="Raghuraman S."/>
            <person name="Rege F."/>
            <person name="Reyes R."/>
            <person name="Rise C."/>
            <person name="Rogov P."/>
            <person name="Ross K."/>
            <person name="Ryan E."/>
            <person name="Settipalli S."/>
            <person name="Shea T."/>
            <person name="Sherpa N."/>
            <person name="Shi L."/>
            <person name="Shih D."/>
            <person name="Sparrow T."/>
            <person name="Spaulding J."/>
            <person name="Stalker J."/>
            <person name="Stange-Thomann N."/>
            <person name="Stavropoulos S."/>
            <person name="Stone C."/>
            <person name="Strader C."/>
            <person name="Tesfaye S."/>
            <person name="Thomson T."/>
            <person name="Thoulutsang Y."/>
            <person name="Thoulutsang D."/>
            <person name="Topham K."/>
            <person name="Topping I."/>
            <person name="Tsamla T."/>
            <person name="Vassiliev H."/>
            <person name="Vo A."/>
            <person name="Wangchuk T."/>
            <person name="Wangdi T."/>
            <person name="Weiand M."/>
            <person name="Wilkinson J."/>
            <person name="Wilson A."/>
            <person name="Yadav S."/>
            <person name="Young G."/>
            <person name="Yu Q."/>
            <person name="Zembek L."/>
            <person name="Zhong D."/>
            <person name="Zimmer A."/>
            <person name="Zwirko Z."/>
            <person name="Jaffe D.B."/>
            <person name="Alvarez P."/>
            <person name="Brockman W."/>
            <person name="Butler J."/>
            <person name="Chin C."/>
            <person name="Gnerre S."/>
            <person name="Grabherr M."/>
            <person name="Kleber M."/>
            <person name="Mauceli E."/>
            <person name="MacCallum I."/>
        </authorList>
    </citation>
    <scope>NUCLEOTIDE SEQUENCE [LARGE SCALE GENOMIC DNA]</scope>
    <source>
        <strain evidence="4">Tucson 15010-1051.87</strain>
    </source>
</reference>